<dbReference type="Gene3D" id="3.30.40.10">
    <property type="entry name" value="Zinc/RING finger domain, C3HC4 (zinc finger)"/>
    <property type="match status" value="1"/>
</dbReference>
<evidence type="ECO:0000256" key="1">
    <source>
        <dbReference type="ARBA" id="ARBA00000900"/>
    </source>
</evidence>
<gene>
    <name evidence="16" type="ORF">CSSPJE1EN1_LOCUS19849</name>
</gene>
<evidence type="ECO:0000256" key="2">
    <source>
        <dbReference type="ARBA" id="ARBA00004141"/>
    </source>
</evidence>
<dbReference type="Proteomes" id="UP001497444">
    <property type="component" value="Chromosome 6"/>
</dbReference>
<keyword evidence="17" id="KW-1185">Reference proteome</keyword>
<evidence type="ECO:0000256" key="14">
    <source>
        <dbReference type="SAM" id="Phobius"/>
    </source>
</evidence>
<evidence type="ECO:0000313" key="17">
    <source>
        <dbReference type="Proteomes" id="UP001497444"/>
    </source>
</evidence>
<keyword evidence="6" id="KW-0479">Metal-binding</keyword>
<evidence type="ECO:0000256" key="10">
    <source>
        <dbReference type="ARBA" id="ARBA00022989"/>
    </source>
</evidence>
<dbReference type="Pfam" id="PF13639">
    <property type="entry name" value="zf-RING_2"/>
    <property type="match status" value="1"/>
</dbReference>
<keyword evidence="4" id="KW-0808">Transferase</keyword>
<feature type="transmembrane region" description="Helical" evidence="14">
    <location>
        <begin position="239"/>
        <end position="258"/>
    </location>
</feature>
<keyword evidence="5 14" id="KW-0812">Transmembrane</keyword>
<dbReference type="InterPro" id="IPR001841">
    <property type="entry name" value="Znf_RING"/>
</dbReference>
<feature type="transmembrane region" description="Helical" evidence="14">
    <location>
        <begin position="263"/>
        <end position="283"/>
    </location>
</feature>
<protein>
    <recommendedName>
        <fullName evidence="3">RING-type E3 ubiquitin transferase</fullName>
        <ecNumber evidence="3">2.3.2.27</ecNumber>
    </recommendedName>
</protein>
<dbReference type="PANTHER" id="PTHR45977:SF28">
    <property type="entry name" value="OS02G0674700 PROTEIN"/>
    <property type="match status" value="1"/>
</dbReference>
<sequence length="401" mass="43468">MDRGRVSFGSSSDDLITTPLVSGNNGNGISNVGSSSNNGGRTRGTGSSVGGSGSRSSGVQGAARYLRRAGSRGVMREPSVLVRESAAEHLEERQNDWAYSRPVVVLDLIWNLAFLLVAVAVVILSKDERPQVPLRLWITGYALQCIVHMVCVSLEYRRRRQPQQLVGASSSSSSTSVETSASQDAAQAVQDAALDDNVAPSLAKQLESGNTMFSFVWWMFGFGLIISGGEVLIHKAPHLYWLCIVFLAFDVLFVVFCIALAFVIGIAVCCCLPCIIAILYAVAEEKGASEEEINALAKYKFRRTGSNNSSPAKSGPFSGVMSLMGTSDRVTERTIAGEDAECCICLSQYEDGVEVREIPCGHHFHATCVDKWLRINATCPLCKHNIIHGNNNINNRRQEEV</sequence>
<keyword evidence="10 14" id="KW-1133">Transmembrane helix</keyword>
<evidence type="ECO:0000256" key="4">
    <source>
        <dbReference type="ARBA" id="ARBA00022679"/>
    </source>
</evidence>
<name>A0ABP0X5J0_9BRYO</name>
<feature type="transmembrane region" description="Helical" evidence="14">
    <location>
        <begin position="215"/>
        <end position="233"/>
    </location>
</feature>
<keyword evidence="11 14" id="KW-0472">Membrane</keyword>
<evidence type="ECO:0000256" key="6">
    <source>
        <dbReference type="ARBA" id="ARBA00022723"/>
    </source>
</evidence>
<feature type="transmembrane region" description="Helical" evidence="14">
    <location>
        <begin position="136"/>
        <end position="154"/>
    </location>
</feature>
<dbReference type="EC" id="2.3.2.27" evidence="3"/>
<evidence type="ECO:0000256" key="13">
    <source>
        <dbReference type="SAM" id="MobiDB-lite"/>
    </source>
</evidence>
<feature type="transmembrane region" description="Helical" evidence="14">
    <location>
        <begin position="103"/>
        <end position="124"/>
    </location>
</feature>
<evidence type="ECO:0000313" key="16">
    <source>
        <dbReference type="EMBL" id="CAK9274371.1"/>
    </source>
</evidence>
<comment type="catalytic activity">
    <reaction evidence="1">
        <text>S-ubiquitinyl-[E2 ubiquitin-conjugating enzyme]-L-cysteine + [acceptor protein]-L-lysine = [E2 ubiquitin-conjugating enzyme]-L-cysteine + N(6)-ubiquitinyl-[acceptor protein]-L-lysine.</text>
        <dbReference type="EC" id="2.3.2.27"/>
    </reaction>
</comment>
<evidence type="ECO:0000256" key="8">
    <source>
        <dbReference type="ARBA" id="ARBA00022786"/>
    </source>
</evidence>
<organism evidence="16 17">
    <name type="scientific">Sphagnum jensenii</name>
    <dbReference type="NCBI Taxonomy" id="128206"/>
    <lineage>
        <taxon>Eukaryota</taxon>
        <taxon>Viridiplantae</taxon>
        <taxon>Streptophyta</taxon>
        <taxon>Embryophyta</taxon>
        <taxon>Bryophyta</taxon>
        <taxon>Sphagnophytina</taxon>
        <taxon>Sphagnopsida</taxon>
        <taxon>Sphagnales</taxon>
        <taxon>Sphagnaceae</taxon>
        <taxon>Sphagnum</taxon>
    </lineage>
</organism>
<dbReference type="SMART" id="SM00184">
    <property type="entry name" value="RING"/>
    <property type="match status" value="1"/>
</dbReference>
<dbReference type="PANTHER" id="PTHR45977">
    <property type="entry name" value="TARGET OF ERK KINASE MPK-1"/>
    <property type="match status" value="1"/>
</dbReference>
<dbReference type="SUPFAM" id="SSF57850">
    <property type="entry name" value="RING/U-box"/>
    <property type="match status" value="1"/>
</dbReference>
<dbReference type="CDD" id="cd16461">
    <property type="entry name" value="RING-H2_EL5-like"/>
    <property type="match status" value="1"/>
</dbReference>
<dbReference type="EMBL" id="OZ020101">
    <property type="protein sequence ID" value="CAK9274371.1"/>
    <property type="molecule type" value="Genomic_DNA"/>
</dbReference>
<keyword evidence="9" id="KW-0862">Zinc</keyword>
<proteinExistence type="predicted"/>
<evidence type="ECO:0000256" key="3">
    <source>
        <dbReference type="ARBA" id="ARBA00012483"/>
    </source>
</evidence>
<comment type="subcellular location">
    <subcellularLocation>
        <location evidence="2">Membrane</location>
        <topology evidence="2">Multi-pass membrane protein</topology>
    </subcellularLocation>
</comment>
<evidence type="ECO:0000256" key="12">
    <source>
        <dbReference type="PROSITE-ProRule" id="PRU00175"/>
    </source>
</evidence>
<evidence type="ECO:0000256" key="5">
    <source>
        <dbReference type="ARBA" id="ARBA00022692"/>
    </source>
</evidence>
<feature type="region of interest" description="Disordered" evidence="13">
    <location>
        <begin position="1"/>
        <end position="60"/>
    </location>
</feature>
<evidence type="ECO:0000256" key="11">
    <source>
        <dbReference type="ARBA" id="ARBA00023136"/>
    </source>
</evidence>
<reference evidence="16" key="1">
    <citation type="submission" date="2024-02" db="EMBL/GenBank/DDBJ databases">
        <authorList>
            <consortium name="ELIXIR-Norway"/>
            <consortium name="Elixir Norway"/>
        </authorList>
    </citation>
    <scope>NUCLEOTIDE SEQUENCE</scope>
</reference>
<evidence type="ECO:0000256" key="7">
    <source>
        <dbReference type="ARBA" id="ARBA00022771"/>
    </source>
</evidence>
<dbReference type="InterPro" id="IPR013083">
    <property type="entry name" value="Znf_RING/FYVE/PHD"/>
</dbReference>
<feature type="domain" description="RING-type" evidence="15">
    <location>
        <begin position="342"/>
        <end position="383"/>
    </location>
</feature>
<keyword evidence="8" id="KW-0833">Ubl conjugation pathway</keyword>
<keyword evidence="7 12" id="KW-0863">Zinc-finger</keyword>
<feature type="compositionally biased region" description="Gly residues" evidence="13">
    <location>
        <begin position="41"/>
        <end position="53"/>
    </location>
</feature>
<evidence type="ECO:0000256" key="9">
    <source>
        <dbReference type="ARBA" id="ARBA00022833"/>
    </source>
</evidence>
<evidence type="ECO:0000259" key="15">
    <source>
        <dbReference type="PROSITE" id="PS50089"/>
    </source>
</evidence>
<dbReference type="PROSITE" id="PS50089">
    <property type="entry name" value="ZF_RING_2"/>
    <property type="match status" value="1"/>
</dbReference>
<feature type="compositionally biased region" description="Low complexity" evidence="13">
    <location>
        <begin position="21"/>
        <end position="40"/>
    </location>
</feature>
<accession>A0ABP0X5J0</accession>